<dbReference type="GO" id="GO:0016773">
    <property type="term" value="F:phosphotransferase activity, alcohol group as acceptor"/>
    <property type="evidence" value="ECO:0007669"/>
    <property type="project" value="InterPro"/>
</dbReference>
<dbReference type="InterPro" id="IPR043129">
    <property type="entry name" value="ATPase_NBD"/>
</dbReference>
<dbReference type="InterPro" id="IPR018484">
    <property type="entry name" value="FGGY_N"/>
</dbReference>
<dbReference type="SUPFAM" id="SSF53067">
    <property type="entry name" value="Actin-like ATPase domain"/>
    <property type="match status" value="2"/>
</dbReference>
<dbReference type="GO" id="GO:0005975">
    <property type="term" value="P:carbohydrate metabolic process"/>
    <property type="evidence" value="ECO:0007669"/>
    <property type="project" value="InterPro"/>
</dbReference>
<protein>
    <submittedName>
        <fullName evidence="7">Gluconate kinase</fullName>
    </submittedName>
</protein>
<dbReference type="CDD" id="cd07770">
    <property type="entry name" value="ASKHA_NBD_FGGY_GntK"/>
    <property type="match status" value="1"/>
</dbReference>
<keyword evidence="8" id="KW-1185">Reference proteome</keyword>
<dbReference type="PIRSF" id="PIRSF000538">
    <property type="entry name" value="GlpK"/>
    <property type="match status" value="1"/>
</dbReference>
<comment type="similarity">
    <text evidence="1 4">Belongs to the FGGY kinase family.</text>
</comment>
<dbReference type="PANTHER" id="PTHR43095">
    <property type="entry name" value="SUGAR KINASE"/>
    <property type="match status" value="1"/>
</dbReference>
<dbReference type="InterPro" id="IPR050406">
    <property type="entry name" value="FGGY_Carb_Kinase"/>
</dbReference>
<evidence type="ECO:0000256" key="4">
    <source>
        <dbReference type="RuleBase" id="RU003733"/>
    </source>
</evidence>
<dbReference type="OrthoDB" id="9805576at2"/>
<dbReference type="InterPro" id="IPR000577">
    <property type="entry name" value="Carb_kinase_FGGY"/>
</dbReference>
<dbReference type="EMBL" id="SZQL01000013">
    <property type="protein sequence ID" value="TKK66966.1"/>
    <property type="molecule type" value="Genomic_DNA"/>
</dbReference>
<dbReference type="GO" id="GO:0016301">
    <property type="term" value="F:kinase activity"/>
    <property type="evidence" value="ECO:0007669"/>
    <property type="project" value="UniProtKB-KW"/>
</dbReference>
<dbReference type="AlphaFoldDB" id="A0A4U3L0H2"/>
<evidence type="ECO:0000259" key="5">
    <source>
        <dbReference type="Pfam" id="PF00370"/>
    </source>
</evidence>
<dbReference type="PROSITE" id="PS00445">
    <property type="entry name" value="FGGY_KINASES_2"/>
    <property type="match status" value="1"/>
</dbReference>
<name>A0A4U3L0H2_9BACT</name>
<dbReference type="InterPro" id="IPR018485">
    <property type="entry name" value="FGGY_C"/>
</dbReference>
<feature type="domain" description="Carbohydrate kinase FGGY C-terminal" evidence="6">
    <location>
        <begin position="253"/>
        <end position="441"/>
    </location>
</feature>
<sequence>MSYLLAIDIGTTHCKAITFDTQCKAVHSLKATYETINDEPGQNEQNPDEILQQVATLITQSLQANTTIQGVCFSAAMHSIIAVNKEGKPLTNAIIWADTRSSKQAVNLRNSDTGTIIYQKTGTPIHPMSPLCKLLWMKEVMPQIFSEAYKFISIKEYIFYKLFGKYIIDHSIASATGLFDIHTLAWCNEALEVAGIAADKLSTPVVITHIEKALTSTGKQLLKAENDIAFIIGGNDGCLANLGCGAIHPGDAALTIGTSGAVRTTCTTKQTDDTQRLFSYLLTDDMIITGGAINNGGVVLEWFGKMMADNDKTADFNYWLQQAATAPAGADKLLFLPYILGERAPMWDADVKGVFFGLSSQHTQQHLARAVIEGICFAMRNVVAAIEDTSGNISNLYASGGFIQSPFWLQLLTDILGKRISINNSADASAAGAAIIGLYALGFIKNLNDSAQFFKTEKVYEPQEKGRRQYDALFTIFQSLYPKLKDEFHALSKLK</sequence>
<accession>A0A4U3L0H2</accession>
<dbReference type="Pfam" id="PF00370">
    <property type="entry name" value="FGGY_N"/>
    <property type="match status" value="1"/>
</dbReference>
<dbReference type="Pfam" id="PF02782">
    <property type="entry name" value="FGGY_C"/>
    <property type="match status" value="1"/>
</dbReference>
<dbReference type="RefSeq" id="WP_137262783.1">
    <property type="nucleotide sequence ID" value="NZ_SZQL01000013.1"/>
</dbReference>
<keyword evidence="3 4" id="KW-0418">Kinase</keyword>
<evidence type="ECO:0000259" key="6">
    <source>
        <dbReference type="Pfam" id="PF02782"/>
    </source>
</evidence>
<evidence type="ECO:0000313" key="7">
    <source>
        <dbReference type="EMBL" id="TKK66966.1"/>
    </source>
</evidence>
<evidence type="ECO:0000256" key="1">
    <source>
        <dbReference type="ARBA" id="ARBA00009156"/>
    </source>
</evidence>
<reference evidence="7 8" key="1">
    <citation type="submission" date="2019-05" db="EMBL/GenBank/DDBJ databases">
        <title>Panacibacter sp. strain 17mud1-8 Genome sequencing and assembly.</title>
        <authorList>
            <person name="Chhetri G."/>
        </authorList>
    </citation>
    <scope>NUCLEOTIDE SEQUENCE [LARGE SCALE GENOMIC DNA]</scope>
    <source>
        <strain evidence="7 8">17mud1-8</strain>
    </source>
</reference>
<dbReference type="Gene3D" id="3.30.420.40">
    <property type="match status" value="2"/>
</dbReference>
<proteinExistence type="inferred from homology"/>
<comment type="caution">
    <text evidence="7">The sequence shown here is derived from an EMBL/GenBank/DDBJ whole genome shotgun (WGS) entry which is preliminary data.</text>
</comment>
<feature type="domain" description="Carbohydrate kinase FGGY N-terminal" evidence="5">
    <location>
        <begin position="3"/>
        <end position="243"/>
    </location>
</feature>
<keyword evidence="2 4" id="KW-0808">Transferase</keyword>
<dbReference type="PANTHER" id="PTHR43095:SF2">
    <property type="entry name" value="GLUCONOKINASE"/>
    <property type="match status" value="1"/>
</dbReference>
<organism evidence="7 8">
    <name type="scientific">Ilyomonas limi</name>
    <dbReference type="NCBI Taxonomy" id="2575867"/>
    <lineage>
        <taxon>Bacteria</taxon>
        <taxon>Pseudomonadati</taxon>
        <taxon>Bacteroidota</taxon>
        <taxon>Chitinophagia</taxon>
        <taxon>Chitinophagales</taxon>
        <taxon>Chitinophagaceae</taxon>
        <taxon>Ilyomonas</taxon>
    </lineage>
</organism>
<evidence type="ECO:0000256" key="2">
    <source>
        <dbReference type="ARBA" id="ARBA00022679"/>
    </source>
</evidence>
<gene>
    <name evidence="7" type="ORF">FC093_15820</name>
</gene>
<evidence type="ECO:0000256" key="3">
    <source>
        <dbReference type="ARBA" id="ARBA00022777"/>
    </source>
</evidence>
<dbReference type="Proteomes" id="UP000305848">
    <property type="component" value="Unassembled WGS sequence"/>
</dbReference>
<evidence type="ECO:0000313" key="8">
    <source>
        <dbReference type="Proteomes" id="UP000305848"/>
    </source>
</evidence>
<dbReference type="InterPro" id="IPR018483">
    <property type="entry name" value="Carb_kinase_FGGY_CS"/>
</dbReference>